<comment type="caution">
    <text evidence="1">The sequence shown here is derived from an EMBL/GenBank/DDBJ whole genome shotgun (WGS) entry which is preliminary data.</text>
</comment>
<organism evidence="1 2">
    <name type="scientific">Candidatus Merdiplasma excrementigallinarum</name>
    <dbReference type="NCBI Taxonomy" id="2840864"/>
    <lineage>
        <taxon>Bacteria</taxon>
        <taxon>Bacillati</taxon>
        <taxon>Bacillota</taxon>
        <taxon>Clostridia</taxon>
        <taxon>Lachnospirales</taxon>
        <taxon>Lachnospiraceae</taxon>
        <taxon>Lachnospiraceae incertae sedis</taxon>
        <taxon>Candidatus Merdiplasma</taxon>
    </lineage>
</organism>
<reference evidence="1" key="2">
    <citation type="journal article" date="2021" name="PeerJ">
        <title>Extensive microbial diversity within the chicken gut microbiome revealed by metagenomics and culture.</title>
        <authorList>
            <person name="Gilroy R."/>
            <person name="Ravi A."/>
            <person name="Getino M."/>
            <person name="Pursley I."/>
            <person name="Horton D.L."/>
            <person name="Alikhan N.F."/>
            <person name="Baker D."/>
            <person name="Gharbi K."/>
            <person name="Hall N."/>
            <person name="Watson M."/>
            <person name="Adriaenssens E.M."/>
            <person name="Foster-Nyarko E."/>
            <person name="Jarju S."/>
            <person name="Secka A."/>
            <person name="Antonio M."/>
            <person name="Oren A."/>
            <person name="Chaudhuri R.R."/>
            <person name="La Ragione R."/>
            <person name="Hildebrand F."/>
            <person name="Pallen M.J."/>
        </authorList>
    </citation>
    <scope>NUCLEOTIDE SEQUENCE</scope>
    <source>
        <strain evidence="1">ChiBcec6-7307</strain>
    </source>
</reference>
<evidence type="ECO:0000313" key="2">
    <source>
        <dbReference type="Proteomes" id="UP000886889"/>
    </source>
</evidence>
<dbReference type="AlphaFoldDB" id="A0A9D1P0K8"/>
<protein>
    <submittedName>
        <fullName evidence="1">Uncharacterized protein</fullName>
    </submittedName>
</protein>
<gene>
    <name evidence="1" type="ORF">IAC80_06635</name>
</gene>
<dbReference type="Proteomes" id="UP000886889">
    <property type="component" value="Unassembled WGS sequence"/>
</dbReference>
<name>A0A9D1P0K8_9FIRM</name>
<reference evidence="1" key="1">
    <citation type="submission" date="2020-10" db="EMBL/GenBank/DDBJ databases">
        <authorList>
            <person name="Gilroy R."/>
        </authorList>
    </citation>
    <scope>NUCLEOTIDE SEQUENCE</scope>
    <source>
        <strain evidence="1">ChiBcec6-7307</strain>
    </source>
</reference>
<accession>A0A9D1P0K8</accession>
<evidence type="ECO:0000313" key="1">
    <source>
        <dbReference type="EMBL" id="HIV23599.1"/>
    </source>
</evidence>
<sequence length="172" mass="19365">MGEQKPEELALCGMAKQLEDIYREFTDSVKALGSKSKDGKRSRSTKMGSSIAHWVGGSHVTTDRETLCEKFLADVKGQLEMLLLAAEYASREEAADAAALAVDIMSEPRPPKSDSTTDLMKRAMIGQAKPLFPYLRPEKRREVAERLKKAYSRWHRLPVETEVIRELERLNG</sequence>
<dbReference type="EMBL" id="DVOS01000057">
    <property type="protein sequence ID" value="HIV23599.1"/>
    <property type="molecule type" value="Genomic_DNA"/>
</dbReference>
<proteinExistence type="predicted"/>